<evidence type="ECO:0000313" key="2">
    <source>
        <dbReference type="EMBL" id="MED5017686.1"/>
    </source>
</evidence>
<keyword evidence="3" id="KW-1185">Reference proteome</keyword>
<keyword evidence="1" id="KW-0472">Membrane</keyword>
<evidence type="ECO:0000313" key="3">
    <source>
        <dbReference type="Proteomes" id="UP001343257"/>
    </source>
</evidence>
<dbReference type="EMBL" id="JARTLD010000025">
    <property type="protein sequence ID" value="MED5017686.1"/>
    <property type="molecule type" value="Genomic_DNA"/>
</dbReference>
<protein>
    <submittedName>
        <fullName evidence="2">Uncharacterized protein</fullName>
    </submittedName>
</protein>
<dbReference type="Proteomes" id="UP001343257">
    <property type="component" value="Unassembled WGS sequence"/>
</dbReference>
<keyword evidence="1" id="KW-0812">Transmembrane</keyword>
<evidence type="ECO:0000256" key="1">
    <source>
        <dbReference type="SAM" id="Phobius"/>
    </source>
</evidence>
<sequence>MNEKEQVKHYLVLFERLCDQAGRLTKILLIFLIAALIFFQSALHIQPLRAFISPVDKLDGIPVNEQAVKDWQR</sequence>
<reference evidence="2 3" key="1">
    <citation type="submission" date="2023-03" db="EMBL/GenBank/DDBJ databases">
        <title>Bacillus Genome Sequencing.</title>
        <authorList>
            <person name="Dunlap C."/>
        </authorList>
    </citation>
    <scope>NUCLEOTIDE SEQUENCE [LARGE SCALE GENOMIC DNA]</scope>
    <source>
        <strain evidence="2 3">NRS-52</strain>
    </source>
</reference>
<feature type="transmembrane region" description="Helical" evidence="1">
    <location>
        <begin position="20"/>
        <end position="39"/>
    </location>
</feature>
<name>A0ABU6PS24_9BACL</name>
<gene>
    <name evidence="2" type="ORF">P9847_10260</name>
</gene>
<dbReference type="RefSeq" id="WP_328277503.1">
    <property type="nucleotide sequence ID" value="NZ_JARTLD010000025.1"/>
</dbReference>
<comment type="caution">
    <text evidence="2">The sequence shown here is derived from an EMBL/GenBank/DDBJ whole genome shotgun (WGS) entry which is preliminary data.</text>
</comment>
<proteinExistence type="predicted"/>
<organism evidence="2 3">
    <name type="scientific">Paenibacillus chibensis</name>
    <dbReference type="NCBI Taxonomy" id="59846"/>
    <lineage>
        <taxon>Bacteria</taxon>
        <taxon>Bacillati</taxon>
        <taxon>Bacillota</taxon>
        <taxon>Bacilli</taxon>
        <taxon>Bacillales</taxon>
        <taxon>Paenibacillaceae</taxon>
        <taxon>Paenibacillus</taxon>
    </lineage>
</organism>
<keyword evidence="1" id="KW-1133">Transmembrane helix</keyword>
<accession>A0ABU6PS24</accession>